<accession>A0AAQ3TCG8</accession>
<proteinExistence type="predicted"/>
<keyword evidence="3" id="KW-1185">Reference proteome</keyword>
<name>A0AAQ3TCG8_PASNO</name>
<sequence length="81" mass="8371">MGWRGSMDAAARRQACWNCQMGSWGESGRRAAHSSGGKDIVGDGGPEREAGGEEGEQSTSADGPGIKQNGGGLGFEEMELL</sequence>
<dbReference type="Proteomes" id="UP001341281">
    <property type="component" value="Chromosome 04"/>
</dbReference>
<evidence type="ECO:0000313" key="3">
    <source>
        <dbReference type="Proteomes" id="UP001341281"/>
    </source>
</evidence>
<dbReference type="EMBL" id="CP144748">
    <property type="protein sequence ID" value="WVZ69472.1"/>
    <property type="molecule type" value="Genomic_DNA"/>
</dbReference>
<evidence type="ECO:0000256" key="1">
    <source>
        <dbReference type="SAM" id="MobiDB-lite"/>
    </source>
</evidence>
<dbReference type="AlphaFoldDB" id="A0AAQ3TCG8"/>
<reference evidence="2 3" key="1">
    <citation type="submission" date="2024-02" db="EMBL/GenBank/DDBJ databases">
        <title>High-quality chromosome-scale genome assembly of Pensacola bahiagrass (Paspalum notatum Flugge var. saurae).</title>
        <authorList>
            <person name="Vega J.M."/>
            <person name="Podio M."/>
            <person name="Orjuela J."/>
            <person name="Siena L.A."/>
            <person name="Pessino S.C."/>
            <person name="Combes M.C."/>
            <person name="Mariac C."/>
            <person name="Albertini E."/>
            <person name="Pupilli F."/>
            <person name="Ortiz J.P.A."/>
            <person name="Leblanc O."/>
        </authorList>
    </citation>
    <scope>NUCLEOTIDE SEQUENCE [LARGE SCALE GENOMIC DNA]</scope>
    <source>
        <strain evidence="2">R1</strain>
        <tissue evidence="2">Leaf</tissue>
    </source>
</reference>
<gene>
    <name evidence="2" type="ORF">U9M48_018248</name>
</gene>
<organism evidence="2 3">
    <name type="scientific">Paspalum notatum var. saurae</name>
    <dbReference type="NCBI Taxonomy" id="547442"/>
    <lineage>
        <taxon>Eukaryota</taxon>
        <taxon>Viridiplantae</taxon>
        <taxon>Streptophyta</taxon>
        <taxon>Embryophyta</taxon>
        <taxon>Tracheophyta</taxon>
        <taxon>Spermatophyta</taxon>
        <taxon>Magnoliopsida</taxon>
        <taxon>Liliopsida</taxon>
        <taxon>Poales</taxon>
        <taxon>Poaceae</taxon>
        <taxon>PACMAD clade</taxon>
        <taxon>Panicoideae</taxon>
        <taxon>Andropogonodae</taxon>
        <taxon>Paspaleae</taxon>
        <taxon>Paspalinae</taxon>
        <taxon>Paspalum</taxon>
    </lineage>
</organism>
<evidence type="ECO:0000313" key="2">
    <source>
        <dbReference type="EMBL" id="WVZ69472.1"/>
    </source>
</evidence>
<feature type="region of interest" description="Disordered" evidence="1">
    <location>
        <begin position="23"/>
        <end position="81"/>
    </location>
</feature>
<protein>
    <submittedName>
        <fullName evidence="2">Uncharacterized protein</fullName>
    </submittedName>
</protein>